<dbReference type="PROSITE" id="PS51186">
    <property type="entry name" value="GNAT"/>
    <property type="match status" value="1"/>
</dbReference>
<evidence type="ECO:0000313" key="5">
    <source>
        <dbReference type="Proteomes" id="UP000467379"/>
    </source>
</evidence>
<protein>
    <recommendedName>
        <fullName evidence="1">N-acetyltransferase domain-containing protein</fullName>
    </recommendedName>
</protein>
<evidence type="ECO:0000259" key="1">
    <source>
        <dbReference type="PROSITE" id="PS51186"/>
    </source>
</evidence>
<sequence>MDTQAAESAATVTLLDGRHVQLRRLCAGDASAVLALHQNLSDRDRLFRFFTLHPRHLDELVRQLTTQGDKQTAIGAFEDDRLIGVANFVVSDDPSVADVAIVVTHEEHLHGVGTALLKHLAHLARSQGIQRFLADVMAENTLMLQVLSYFGWPSHRLDFGSVLHVEVELPESF</sequence>
<dbReference type="AlphaFoldDB" id="A0A7I7W8N0"/>
<dbReference type="EMBL" id="MVHM01000011">
    <property type="protein sequence ID" value="ORA35836.1"/>
    <property type="molecule type" value="Genomic_DNA"/>
</dbReference>
<dbReference type="EMBL" id="AP022606">
    <property type="protein sequence ID" value="BBZ12793.1"/>
    <property type="molecule type" value="Genomic_DNA"/>
</dbReference>
<accession>A0A7I7W8N0</accession>
<dbReference type="GO" id="GO:0016747">
    <property type="term" value="F:acyltransferase activity, transferring groups other than amino-acyl groups"/>
    <property type="evidence" value="ECO:0007669"/>
    <property type="project" value="InterPro"/>
</dbReference>
<evidence type="ECO:0000313" key="4">
    <source>
        <dbReference type="Proteomes" id="UP000192441"/>
    </source>
</evidence>
<dbReference type="SUPFAM" id="SSF55729">
    <property type="entry name" value="Acyl-CoA N-acyltransferases (Nat)"/>
    <property type="match status" value="1"/>
</dbReference>
<gene>
    <name evidence="3" type="ORF">BST20_16870</name>
    <name evidence="2" type="ORF">MBRA_29880</name>
</gene>
<dbReference type="RefSeq" id="WP_163659653.1">
    <property type="nucleotide sequence ID" value="NZ_AP022606.1"/>
</dbReference>
<reference evidence="2" key="3">
    <citation type="submission" date="2020-02" db="EMBL/GenBank/DDBJ databases">
        <authorList>
            <person name="Matsumoto Y."/>
            <person name="Kinjo T."/>
            <person name="Motooka D."/>
            <person name="Nabeya D."/>
            <person name="Jung N."/>
            <person name="Uechi K."/>
            <person name="Horii T."/>
            <person name="Iida T."/>
            <person name="Fujita J."/>
            <person name="Nakamura S."/>
        </authorList>
    </citation>
    <scope>NUCLEOTIDE SEQUENCE</scope>
    <source>
        <strain evidence="2">JCM 12687</strain>
    </source>
</reference>
<dbReference type="Proteomes" id="UP000192441">
    <property type="component" value="Unassembled WGS sequence"/>
</dbReference>
<dbReference type="InterPro" id="IPR000182">
    <property type="entry name" value="GNAT_dom"/>
</dbReference>
<dbReference type="Gene3D" id="3.40.630.30">
    <property type="match status" value="1"/>
</dbReference>
<dbReference type="CDD" id="cd04301">
    <property type="entry name" value="NAT_SF"/>
    <property type="match status" value="1"/>
</dbReference>
<keyword evidence="5" id="KW-1185">Reference proteome</keyword>
<evidence type="ECO:0000313" key="3">
    <source>
        <dbReference type="EMBL" id="ORA35836.1"/>
    </source>
</evidence>
<dbReference type="Pfam" id="PF00583">
    <property type="entry name" value="Acetyltransf_1"/>
    <property type="match status" value="1"/>
</dbReference>
<reference evidence="2 5" key="2">
    <citation type="journal article" date="2019" name="Emerg. Microbes Infect.">
        <title>Comprehensive subspecies identification of 175 nontuberculous mycobacteria species based on 7547 genomic profiles.</title>
        <authorList>
            <person name="Matsumoto Y."/>
            <person name="Kinjo T."/>
            <person name="Motooka D."/>
            <person name="Nabeya D."/>
            <person name="Jung N."/>
            <person name="Uechi K."/>
            <person name="Horii T."/>
            <person name="Iida T."/>
            <person name="Fujita J."/>
            <person name="Nakamura S."/>
        </authorList>
    </citation>
    <scope>NUCLEOTIDE SEQUENCE [LARGE SCALE GENOMIC DNA]</scope>
    <source>
        <strain evidence="2 5">JCM 12687</strain>
    </source>
</reference>
<reference evidence="3 4" key="1">
    <citation type="submission" date="2016-12" db="EMBL/GenBank/DDBJ databases">
        <title>The new phylogeny of genus Mycobacterium.</title>
        <authorList>
            <person name="Tortoli E."/>
            <person name="Trovato A."/>
            <person name="Cirillo D.M."/>
        </authorList>
    </citation>
    <scope>NUCLEOTIDE SEQUENCE [LARGE SCALE GENOMIC DNA]</scope>
    <source>
        <strain evidence="3 4">DSM 44624</strain>
    </source>
</reference>
<organism evidence="3 4">
    <name type="scientific">Mycobacterium branderi</name>
    <dbReference type="NCBI Taxonomy" id="43348"/>
    <lineage>
        <taxon>Bacteria</taxon>
        <taxon>Bacillati</taxon>
        <taxon>Actinomycetota</taxon>
        <taxon>Actinomycetes</taxon>
        <taxon>Mycobacteriales</taxon>
        <taxon>Mycobacteriaceae</taxon>
        <taxon>Mycobacterium</taxon>
    </lineage>
</organism>
<name>A0A7I7W8N0_9MYCO</name>
<feature type="domain" description="N-acetyltransferase" evidence="1">
    <location>
        <begin position="20"/>
        <end position="173"/>
    </location>
</feature>
<evidence type="ECO:0000313" key="2">
    <source>
        <dbReference type="EMBL" id="BBZ12793.1"/>
    </source>
</evidence>
<proteinExistence type="predicted"/>
<dbReference type="InterPro" id="IPR016181">
    <property type="entry name" value="Acyl_CoA_acyltransferase"/>
</dbReference>
<dbReference type="Proteomes" id="UP000467379">
    <property type="component" value="Chromosome"/>
</dbReference>